<proteinExistence type="predicted"/>
<dbReference type="GO" id="GO:0070072">
    <property type="term" value="P:vacuolar proton-transporting V-type ATPase complex assembly"/>
    <property type="evidence" value="ECO:0007669"/>
    <property type="project" value="InterPro"/>
</dbReference>
<keyword evidence="3" id="KW-0256">Endoplasmic reticulum</keyword>
<evidence type="ECO:0000256" key="2">
    <source>
        <dbReference type="ARBA" id="ARBA00022692"/>
    </source>
</evidence>
<evidence type="ECO:0000313" key="8">
    <source>
        <dbReference type="Proteomes" id="UP000070168"/>
    </source>
</evidence>
<evidence type="ECO:0000313" key="7">
    <source>
        <dbReference type="EMBL" id="KXG48727.1"/>
    </source>
</evidence>
<keyword evidence="4 6" id="KW-1133">Transmembrane helix</keyword>
<keyword evidence="2 6" id="KW-0812">Transmembrane</keyword>
<comment type="caution">
    <text evidence="7">The sequence shown here is derived from an EMBL/GenBank/DDBJ whole genome shotgun (WGS) entry which is preliminary data.</text>
</comment>
<dbReference type="Pfam" id="PF11712">
    <property type="entry name" value="Vma12"/>
    <property type="match status" value="1"/>
</dbReference>
<gene>
    <name evidence="7" type="ORF">PGRI_025970</name>
</gene>
<evidence type="ECO:0000256" key="4">
    <source>
        <dbReference type="ARBA" id="ARBA00022989"/>
    </source>
</evidence>
<dbReference type="RefSeq" id="XP_040647263.1">
    <property type="nucleotide sequence ID" value="XM_040790310.1"/>
</dbReference>
<feature type="transmembrane region" description="Helical" evidence="6">
    <location>
        <begin position="136"/>
        <end position="159"/>
    </location>
</feature>
<name>A0A135LID0_PENPA</name>
<dbReference type="EMBL" id="LHQR01000065">
    <property type="protein sequence ID" value="KXG48727.1"/>
    <property type="molecule type" value="Genomic_DNA"/>
</dbReference>
<dbReference type="OrthoDB" id="19981at2759"/>
<dbReference type="GeneID" id="63705610"/>
<evidence type="ECO:0000256" key="6">
    <source>
        <dbReference type="SAM" id="Phobius"/>
    </source>
</evidence>
<dbReference type="PANTHER" id="PTHR31394">
    <property type="entry name" value="TRANSMEMBRANE PROTEIN 199"/>
    <property type="match status" value="1"/>
</dbReference>
<comment type="subcellular location">
    <subcellularLocation>
        <location evidence="1">Endoplasmic reticulum membrane</location>
        <topology evidence="1">Multi-pass membrane protein</topology>
    </subcellularLocation>
</comment>
<keyword evidence="8" id="KW-1185">Reference proteome</keyword>
<feature type="transmembrane region" description="Helical" evidence="6">
    <location>
        <begin position="175"/>
        <end position="196"/>
    </location>
</feature>
<sequence length="263" mass="29034">MVLLRTTDRILAAFEAIPPSRHEELDLPTTLEVQGPIAHEQLIRLARYLQTDPEYKASHTPTVLSSLLRGTKVYVPPPPKKPEPSAEYLASKARLLAATEQESYNRLLNPNYRPNADHADPHASPYTGGHIEEDTLTISLVSSVFISVIVTGFAVYAALTRFPTPEILASEAAKVLLGLFAALGVAVAEAFLYWTYMGKVERARVKERAVRERKVVIGPVGEDEGIEGVKVGTEKEEIWGKGVNGGVRRRVREKWEKGRDGSL</sequence>
<keyword evidence="5 6" id="KW-0472">Membrane</keyword>
<dbReference type="GO" id="GO:0005789">
    <property type="term" value="C:endoplasmic reticulum membrane"/>
    <property type="evidence" value="ECO:0007669"/>
    <property type="project" value="UniProtKB-SubCell"/>
</dbReference>
<dbReference type="InterPro" id="IPR021013">
    <property type="entry name" value="ATPase_Vma12"/>
</dbReference>
<accession>A0A135LID0</accession>
<dbReference type="AlphaFoldDB" id="A0A135LID0"/>
<organism evidence="7 8">
    <name type="scientific">Penicillium patulum</name>
    <name type="common">Penicillium griseofulvum</name>
    <dbReference type="NCBI Taxonomy" id="5078"/>
    <lineage>
        <taxon>Eukaryota</taxon>
        <taxon>Fungi</taxon>
        <taxon>Dikarya</taxon>
        <taxon>Ascomycota</taxon>
        <taxon>Pezizomycotina</taxon>
        <taxon>Eurotiomycetes</taxon>
        <taxon>Eurotiomycetidae</taxon>
        <taxon>Eurotiales</taxon>
        <taxon>Aspergillaceae</taxon>
        <taxon>Penicillium</taxon>
    </lineage>
</organism>
<evidence type="ECO:0000256" key="1">
    <source>
        <dbReference type="ARBA" id="ARBA00004477"/>
    </source>
</evidence>
<dbReference type="Proteomes" id="UP000070168">
    <property type="component" value="Unassembled WGS sequence"/>
</dbReference>
<dbReference type="PANTHER" id="PTHR31394:SF1">
    <property type="entry name" value="TRANSMEMBRANE PROTEIN 199"/>
    <property type="match status" value="1"/>
</dbReference>
<protein>
    <submittedName>
        <fullName evidence="7">ATPase, vacuolar ER assembly factor, Vma12</fullName>
    </submittedName>
</protein>
<dbReference type="OMA" id="FSVYWAL"/>
<reference evidence="7 8" key="1">
    <citation type="journal article" date="2016" name="BMC Genomics">
        <title>Genome sequencing and secondary metabolism of the postharvest pathogen Penicillium griseofulvum.</title>
        <authorList>
            <person name="Banani H."/>
            <person name="Marcet-Houben M."/>
            <person name="Ballester A.R."/>
            <person name="Abbruscato P."/>
            <person name="Gonzalez-Candelas L."/>
            <person name="Gabaldon T."/>
            <person name="Spadaro D."/>
        </authorList>
    </citation>
    <scope>NUCLEOTIDE SEQUENCE [LARGE SCALE GENOMIC DNA]</scope>
    <source>
        <strain evidence="7 8">PG3</strain>
    </source>
</reference>
<evidence type="ECO:0000256" key="3">
    <source>
        <dbReference type="ARBA" id="ARBA00022824"/>
    </source>
</evidence>
<evidence type="ECO:0000256" key="5">
    <source>
        <dbReference type="ARBA" id="ARBA00023136"/>
    </source>
</evidence>